<dbReference type="SUPFAM" id="SSF51445">
    <property type="entry name" value="(Trans)glycosidases"/>
    <property type="match status" value="1"/>
</dbReference>
<sequence>MRQLMVVPHWWLTVLLSGMSFFFGGAAGADELAAYQPTPYVQVKHPEWSKNAVIYQINTRQFTAEGTFAAAQQQLPRLKALGVDILWLMPIQPIGELNRKGKLGSPYSIKDYYAVNPEFGNLDDIKAFIAAAHQQGMYVILDWVANHSAWDNKLVSSNPEYYIRDWNGDFRPTPWWDWTDIIELDYNQPGLRKYMTDAMKYWVKEVGFDGFRADVAGFVPLDFWQQLRKELDAIKPVFMLAEFEGRDFHAQAFDMTYAWTWHQAVHAIAQGHADVNKLYVYYSWNEKYYPQNIMRMLGVSNHDQNAWEGTEFEMFGAALPAVIALSVVGEGMPMIYNGQEVGNPRRLAFFERDPIVWHDKNGNFIQHENGALYQKLFALKKANTALWNANWGARMIPVHNSLPAQVLSFVRQNDKDKVFAVFNFSDKAQTVSFKQHLHHDQYREYLSGENANFAADTQLKLDAWTYRIYIRE</sequence>
<accession>A0A486XVN3</accession>
<feature type="domain" description="Glycosyl hydrolase family 13 catalytic" evidence="1">
    <location>
        <begin position="56"/>
        <end position="380"/>
    </location>
</feature>
<dbReference type="Pfam" id="PF00128">
    <property type="entry name" value="Alpha-amylase"/>
    <property type="match status" value="1"/>
</dbReference>
<name>A0A486XVN3_9GAMM</name>
<reference evidence="2" key="1">
    <citation type="submission" date="2019-04" db="EMBL/GenBank/DDBJ databases">
        <authorList>
            <person name="Brambilla D."/>
        </authorList>
    </citation>
    <scope>NUCLEOTIDE SEQUENCE</scope>
    <source>
        <strain evidence="2">BAL1</strain>
    </source>
</reference>
<keyword evidence="2" id="KW-0328">Glycosyltransferase</keyword>
<protein>
    <submittedName>
        <fullName evidence="2">1,4-alpha-glucan branching enzyme</fullName>
        <ecNumber evidence="2">2.4.1.18</ecNumber>
    </submittedName>
</protein>
<dbReference type="InterPro" id="IPR032091">
    <property type="entry name" value="Malt_amylase-like_C"/>
</dbReference>
<dbReference type="InterPro" id="IPR006047">
    <property type="entry name" value="GH13_cat_dom"/>
</dbReference>
<dbReference type="SMART" id="SM00642">
    <property type="entry name" value="Aamy"/>
    <property type="match status" value="1"/>
</dbReference>
<dbReference type="EC" id="2.4.1.18" evidence="2"/>
<dbReference type="SUPFAM" id="SSF51011">
    <property type="entry name" value="Glycosyl hydrolase domain"/>
    <property type="match status" value="1"/>
</dbReference>
<proteinExistence type="predicted"/>
<evidence type="ECO:0000313" key="2">
    <source>
        <dbReference type="EMBL" id="VHO06569.1"/>
    </source>
</evidence>
<dbReference type="InterPro" id="IPR013780">
    <property type="entry name" value="Glyco_hydro_b"/>
</dbReference>
<dbReference type="InterPro" id="IPR017853">
    <property type="entry name" value="GH"/>
</dbReference>
<evidence type="ECO:0000259" key="1">
    <source>
        <dbReference type="SMART" id="SM00642"/>
    </source>
</evidence>
<dbReference type="PANTHER" id="PTHR47786">
    <property type="entry name" value="ALPHA-1,4-GLUCAN:MALTOSE-1-PHOSPHATE MALTOSYLTRANSFERASE"/>
    <property type="match status" value="1"/>
</dbReference>
<gene>
    <name evidence="2" type="ORF">BAL341_3583</name>
</gene>
<dbReference type="CDD" id="cd11313">
    <property type="entry name" value="AmyAc_arch_bac_AmyA"/>
    <property type="match status" value="1"/>
</dbReference>
<dbReference type="AlphaFoldDB" id="A0A486XVN3"/>
<dbReference type="Gene3D" id="2.60.40.1180">
    <property type="entry name" value="Golgi alpha-mannosidase II"/>
    <property type="match status" value="1"/>
</dbReference>
<dbReference type="PANTHER" id="PTHR47786:SF2">
    <property type="entry name" value="GLYCOSYL HYDROLASE FAMILY 13 CATALYTIC DOMAIN-CONTAINING PROTEIN"/>
    <property type="match status" value="1"/>
</dbReference>
<dbReference type="Pfam" id="PF16657">
    <property type="entry name" value="Malt_amylase_C"/>
    <property type="match status" value="1"/>
</dbReference>
<dbReference type="EMBL" id="CAAJGR010000034">
    <property type="protein sequence ID" value="VHO06569.1"/>
    <property type="molecule type" value="Genomic_DNA"/>
</dbReference>
<organism evidence="2">
    <name type="scientific">Rheinheimera sp. BAL341</name>
    <dbReference type="NCBI Taxonomy" id="1708203"/>
    <lineage>
        <taxon>Bacteria</taxon>
        <taxon>Pseudomonadati</taxon>
        <taxon>Pseudomonadota</taxon>
        <taxon>Gammaproteobacteria</taxon>
        <taxon>Chromatiales</taxon>
        <taxon>Chromatiaceae</taxon>
        <taxon>Rheinheimera</taxon>
    </lineage>
</organism>
<dbReference type="GO" id="GO:0005975">
    <property type="term" value="P:carbohydrate metabolic process"/>
    <property type="evidence" value="ECO:0007669"/>
    <property type="project" value="InterPro"/>
</dbReference>
<dbReference type="GO" id="GO:0003844">
    <property type="term" value="F:1,4-alpha-glucan branching enzyme activity"/>
    <property type="evidence" value="ECO:0007669"/>
    <property type="project" value="UniProtKB-EC"/>
</dbReference>
<keyword evidence="2" id="KW-0808">Transferase</keyword>
<dbReference type="Gene3D" id="3.20.20.80">
    <property type="entry name" value="Glycosidases"/>
    <property type="match status" value="1"/>
</dbReference>